<organism evidence="1 2">
    <name type="scientific">Parascaris univalens</name>
    <name type="common">Nematode worm</name>
    <dbReference type="NCBI Taxonomy" id="6257"/>
    <lineage>
        <taxon>Eukaryota</taxon>
        <taxon>Metazoa</taxon>
        <taxon>Ecdysozoa</taxon>
        <taxon>Nematoda</taxon>
        <taxon>Chromadorea</taxon>
        <taxon>Rhabditida</taxon>
        <taxon>Spirurina</taxon>
        <taxon>Ascaridomorpha</taxon>
        <taxon>Ascaridoidea</taxon>
        <taxon>Ascarididae</taxon>
        <taxon>Parascaris</taxon>
    </lineage>
</organism>
<dbReference type="Proteomes" id="UP000887569">
    <property type="component" value="Unplaced"/>
</dbReference>
<name>A0A915AW44_PARUN</name>
<keyword evidence="1" id="KW-1185">Reference proteome</keyword>
<protein>
    <submittedName>
        <fullName evidence="2">Uncharacterized protein</fullName>
    </submittedName>
</protein>
<evidence type="ECO:0000313" key="1">
    <source>
        <dbReference type="Proteomes" id="UP000887569"/>
    </source>
</evidence>
<dbReference type="AlphaFoldDB" id="A0A915AW44"/>
<accession>A0A915AW44</accession>
<reference evidence="2" key="1">
    <citation type="submission" date="2022-11" db="UniProtKB">
        <authorList>
            <consortium name="WormBaseParasite"/>
        </authorList>
    </citation>
    <scope>IDENTIFICATION</scope>
</reference>
<proteinExistence type="predicted"/>
<sequence length="120" mass="14073">QSSMRLGTLHKRCKQEAKQTSKNRTEADIHSLQPLHGVAPTFNNFTNVCSHFTISLSKLDLQSNLSTLVGEFDDPNQHLRRNAITLYYEKWKKTLIYHLYISRIYEASHEVWYVFLPFLC</sequence>
<dbReference type="WBParaSite" id="PgR017X_g119_t01">
    <property type="protein sequence ID" value="PgR017X_g119_t01"/>
    <property type="gene ID" value="PgR017X_g119"/>
</dbReference>
<evidence type="ECO:0000313" key="2">
    <source>
        <dbReference type="WBParaSite" id="PgR017X_g119_t01"/>
    </source>
</evidence>